<feature type="region of interest" description="Disordered" evidence="11">
    <location>
        <begin position="474"/>
        <end position="498"/>
    </location>
</feature>
<feature type="domain" description="Helicase ATP-binding" evidence="12">
    <location>
        <begin position="77"/>
        <end position="248"/>
    </location>
</feature>
<dbReference type="PROSITE" id="PS51194">
    <property type="entry name" value="HELICASE_CTER"/>
    <property type="match status" value="1"/>
</dbReference>
<evidence type="ECO:0000256" key="7">
    <source>
        <dbReference type="ARBA" id="ARBA00023242"/>
    </source>
</evidence>
<evidence type="ECO:0000259" key="14">
    <source>
        <dbReference type="PROSITE" id="PS51195"/>
    </source>
</evidence>
<dbReference type="InterPro" id="IPR044765">
    <property type="entry name" value="DDX47/Rrp3_DEADc"/>
</dbReference>
<dbReference type="AlphaFoldDB" id="A0A061DER0"/>
<evidence type="ECO:0000256" key="11">
    <source>
        <dbReference type="SAM" id="MobiDB-lite"/>
    </source>
</evidence>
<keyword evidence="16" id="KW-1185">Reference proteome</keyword>
<evidence type="ECO:0000256" key="2">
    <source>
        <dbReference type="ARBA" id="ARBA00022741"/>
    </source>
</evidence>
<feature type="short sequence motif" description="Q motif" evidence="9">
    <location>
        <begin position="46"/>
        <end position="74"/>
    </location>
</feature>
<reference evidence="16" key="1">
    <citation type="journal article" date="2014" name="Nucleic Acids Res.">
        <title>The evolutionary dynamics of variant antigen genes in Babesia reveal a history of genomic innovation underlying host-parasite interaction.</title>
        <authorList>
            <person name="Jackson A.P."/>
            <person name="Otto T.D."/>
            <person name="Darby A."/>
            <person name="Ramaprasad A."/>
            <person name="Xia D."/>
            <person name="Echaide I.E."/>
            <person name="Farber M."/>
            <person name="Gahlot S."/>
            <person name="Gamble J."/>
            <person name="Gupta D."/>
            <person name="Gupta Y."/>
            <person name="Jackson L."/>
            <person name="Malandrin L."/>
            <person name="Malas T.B."/>
            <person name="Moussa E."/>
            <person name="Nair M."/>
            <person name="Reid A.J."/>
            <person name="Sanders M."/>
            <person name="Sharma J."/>
            <person name="Tracey A."/>
            <person name="Quail M.A."/>
            <person name="Weir W."/>
            <person name="Wastling J.M."/>
            <person name="Hall N."/>
            <person name="Willadsen P."/>
            <person name="Lingelbach K."/>
            <person name="Shiels B."/>
            <person name="Tait A."/>
            <person name="Berriman M."/>
            <person name="Allred D.R."/>
            <person name="Pain A."/>
        </authorList>
    </citation>
    <scope>NUCLEOTIDE SEQUENCE [LARGE SCALE GENOMIC DNA]</scope>
    <source>
        <strain evidence="16">Bond</strain>
    </source>
</reference>
<keyword evidence="6" id="KW-0694">RNA-binding</keyword>
<dbReference type="GO" id="GO:0003723">
    <property type="term" value="F:RNA binding"/>
    <property type="evidence" value="ECO:0007669"/>
    <property type="project" value="UniProtKB-KW"/>
</dbReference>
<comment type="similarity">
    <text evidence="8">Belongs to the DEAD box helicase family. DDX47/RRP3 subfamily.</text>
</comment>
<dbReference type="Pfam" id="PF00270">
    <property type="entry name" value="DEAD"/>
    <property type="match status" value="1"/>
</dbReference>
<dbReference type="Pfam" id="PF00271">
    <property type="entry name" value="Helicase_C"/>
    <property type="match status" value="1"/>
</dbReference>
<feature type="domain" description="DEAD-box RNA helicase Q" evidence="14">
    <location>
        <begin position="46"/>
        <end position="74"/>
    </location>
</feature>
<dbReference type="InterPro" id="IPR014001">
    <property type="entry name" value="Helicase_ATP-bd"/>
</dbReference>
<protein>
    <submittedName>
        <fullName evidence="15">-Putative ATP-dependent RNA helicase T26G10.1</fullName>
    </submittedName>
</protein>
<dbReference type="GO" id="GO:0016787">
    <property type="term" value="F:hydrolase activity"/>
    <property type="evidence" value="ECO:0007669"/>
    <property type="project" value="UniProtKB-KW"/>
</dbReference>
<evidence type="ECO:0000256" key="10">
    <source>
        <dbReference type="RuleBase" id="RU000492"/>
    </source>
</evidence>
<dbReference type="GO" id="GO:0003724">
    <property type="term" value="F:RNA helicase activity"/>
    <property type="evidence" value="ECO:0007669"/>
    <property type="project" value="InterPro"/>
</dbReference>
<dbReference type="GO" id="GO:0005634">
    <property type="term" value="C:nucleus"/>
    <property type="evidence" value="ECO:0007669"/>
    <property type="project" value="UniProtKB-SubCell"/>
</dbReference>
<dbReference type="SMART" id="SM00490">
    <property type="entry name" value="HELICc"/>
    <property type="match status" value="1"/>
</dbReference>
<dbReference type="InterPro" id="IPR011545">
    <property type="entry name" value="DEAD/DEAH_box_helicase_dom"/>
</dbReference>
<keyword evidence="4 10" id="KW-0347">Helicase</keyword>
<evidence type="ECO:0000259" key="13">
    <source>
        <dbReference type="PROSITE" id="PS51194"/>
    </source>
</evidence>
<comment type="subcellular location">
    <subcellularLocation>
        <location evidence="1">Nucleus</location>
    </subcellularLocation>
</comment>
<dbReference type="EMBL" id="LK391710">
    <property type="protein sequence ID" value="CDR97715.1"/>
    <property type="molecule type" value="Genomic_DNA"/>
</dbReference>
<dbReference type="InterPro" id="IPR014014">
    <property type="entry name" value="RNA_helicase_DEAD_Q_motif"/>
</dbReference>
<dbReference type="STRING" id="5866.A0A061DER0"/>
<evidence type="ECO:0000256" key="5">
    <source>
        <dbReference type="ARBA" id="ARBA00022840"/>
    </source>
</evidence>
<feature type="compositionally biased region" description="Basic and acidic residues" evidence="11">
    <location>
        <begin position="26"/>
        <end position="44"/>
    </location>
</feature>
<evidence type="ECO:0000256" key="8">
    <source>
        <dbReference type="ARBA" id="ARBA00024350"/>
    </source>
</evidence>
<accession>A0A061DER0</accession>
<dbReference type="Gene3D" id="3.40.50.300">
    <property type="entry name" value="P-loop containing nucleotide triphosphate hydrolases"/>
    <property type="match status" value="2"/>
</dbReference>
<evidence type="ECO:0000256" key="4">
    <source>
        <dbReference type="ARBA" id="ARBA00022806"/>
    </source>
</evidence>
<evidence type="ECO:0000256" key="6">
    <source>
        <dbReference type="ARBA" id="ARBA00022884"/>
    </source>
</evidence>
<evidence type="ECO:0000256" key="9">
    <source>
        <dbReference type="PROSITE-ProRule" id="PRU00552"/>
    </source>
</evidence>
<dbReference type="InterPro" id="IPR027417">
    <property type="entry name" value="P-loop_NTPase"/>
</dbReference>
<name>A0A061DER0_BABBI</name>
<keyword evidence="5 10" id="KW-0067">ATP-binding</keyword>
<evidence type="ECO:0000256" key="1">
    <source>
        <dbReference type="ARBA" id="ARBA00004123"/>
    </source>
</evidence>
<dbReference type="OrthoDB" id="10261904at2759"/>
<dbReference type="PROSITE" id="PS51192">
    <property type="entry name" value="HELICASE_ATP_BIND_1"/>
    <property type="match status" value="1"/>
</dbReference>
<keyword evidence="7" id="KW-0539">Nucleus</keyword>
<gene>
    <name evidence="15" type="ORF">BBBOND_0402060</name>
</gene>
<proteinExistence type="inferred from homology"/>
<dbReference type="PROSITE" id="PS51195">
    <property type="entry name" value="Q_MOTIF"/>
    <property type="match status" value="1"/>
</dbReference>
<evidence type="ECO:0000256" key="3">
    <source>
        <dbReference type="ARBA" id="ARBA00022801"/>
    </source>
</evidence>
<dbReference type="CDD" id="cd18787">
    <property type="entry name" value="SF2_C_DEAD"/>
    <property type="match status" value="1"/>
</dbReference>
<feature type="domain" description="Helicase C-terminal" evidence="13">
    <location>
        <begin position="279"/>
        <end position="453"/>
    </location>
</feature>
<evidence type="ECO:0000313" key="16">
    <source>
        <dbReference type="Proteomes" id="UP000033188"/>
    </source>
</evidence>
<dbReference type="GeneID" id="24566256"/>
<dbReference type="SUPFAM" id="SSF52540">
    <property type="entry name" value="P-loop containing nucleoside triphosphate hydrolases"/>
    <property type="match status" value="1"/>
</dbReference>
<dbReference type="GO" id="GO:0005524">
    <property type="term" value="F:ATP binding"/>
    <property type="evidence" value="ECO:0007669"/>
    <property type="project" value="UniProtKB-KW"/>
</dbReference>
<dbReference type="PROSITE" id="PS00039">
    <property type="entry name" value="DEAD_ATP_HELICASE"/>
    <property type="match status" value="1"/>
</dbReference>
<dbReference type="InterPro" id="IPR050079">
    <property type="entry name" value="DEAD_box_RNA_helicase"/>
</dbReference>
<organism evidence="15 16">
    <name type="scientific">Babesia bigemina</name>
    <dbReference type="NCBI Taxonomy" id="5866"/>
    <lineage>
        <taxon>Eukaryota</taxon>
        <taxon>Sar</taxon>
        <taxon>Alveolata</taxon>
        <taxon>Apicomplexa</taxon>
        <taxon>Aconoidasida</taxon>
        <taxon>Piroplasmida</taxon>
        <taxon>Babesiidae</taxon>
        <taxon>Babesia</taxon>
    </lineage>
</organism>
<dbReference type="RefSeq" id="XP_012769901.1">
    <property type="nucleotide sequence ID" value="XM_012914447.1"/>
</dbReference>
<dbReference type="VEuPathDB" id="PiroplasmaDB:BBBOND_0402060"/>
<feature type="region of interest" description="Disordered" evidence="11">
    <location>
        <begin position="26"/>
        <end position="46"/>
    </location>
</feature>
<keyword evidence="3 10" id="KW-0378">Hydrolase</keyword>
<dbReference type="PANTHER" id="PTHR47959:SF20">
    <property type="entry name" value="RNA HELICASE"/>
    <property type="match status" value="1"/>
</dbReference>
<evidence type="ECO:0000313" key="15">
    <source>
        <dbReference type="EMBL" id="CDR97715.1"/>
    </source>
</evidence>
<dbReference type="OMA" id="GIGIKCC"/>
<dbReference type="KEGG" id="bbig:BBBOND_0402060"/>
<dbReference type="PANTHER" id="PTHR47959">
    <property type="entry name" value="ATP-DEPENDENT RNA HELICASE RHLE-RELATED"/>
    <property type="match status" value="1"/>
</dbReference>
<dbReference type="CDD" id="cd17954">
    <property type="entry name" value="DEADc_DDX47"/>
    <property type="match status" value="1"/>
</dbReference>
<evidence type="ECO:0000259" key="12">
    <source>
        <dbReference type="PROSITE" id="PS51192"/>
    </source>
</evidence>
<feature type="compositionally biased region" description="Basic and acidic residues" evidence="11">
    <location>
        <begin position="481"/>
        <end position="498"/>
    </location>
</feature>
<dbReference type="Proteomes" id="UP000033188">
    <property type="component" value="Chromosome 4"/>
</dbReference>
<keyword evidence="2 10" id="KW-0547">Nucleotide-binding</keyword>
<dbReference type="SMART" id="SM00487">
    <property type="entry name" value="DEXDc"/>
    <property type="match status" value="1"/>
</dbReference>
<dbReference type="InterPro" id="IPR000629">
    <property type="entry name" value="RNA-helicase_DEAD-box_CS"/>
</dbReference>
<sequence>MQEPGSDSDGSEGIDVLDEFKARLQAPLEREKSSTDVPEQKESSDQSFESLGVCPEICKACQSVGWKVPTPIQVAAIPHALTGRDIIGLAVTGSGKTGAFTIPVLHHLLNDVQRLYCVVLAPSRELCEQIAEQFRALGAAIALEVCVIIGGMDMVPQAIALAKKPHVIVASPGRLADHVENTKGFSLATVKKLIIDEADRLLSQDFDNELDKIIHAMPNDRQTYLFSATMTKKLSKLQKMALKDPVSGRHKSLKTSQLLKTNKNAHQVQVDDKYTTSQQLDQRFLLVAQKHKWTYLAALLWHYSNRTVMVFCKTCDGAQRCAAYLKALKFSSVCLHGKLSQAERSKALNIFKTGGDLSMAQYHLTSGSATVLVATEVGGRGLDLPMVQLVLNFDIPESSKDYIHRVGRTARAGRSGLALTFVTQYDVELFQRIELALNKKLEEFTELSEHDALAKHSLCAEALRKVVSEKLKYKGQRQGGKRPDKFQNKYEAAKRKRL</sequence>
<dbReference type="GO" id="GO:0005829">
    <property type="term" value="C:cytosol"/>
    <property type="evidence" value="ECO:0007669"/>
    <property type="project" value="TreeGrafter"/>
</dbReference>
<dbReference type="InterPro" id="IPR001650">
    <property type="entry name" value="Helicase_C-like"/>
</dbReference>